<name>A0AAN7BGV9_9PEZI</name>
<keyword evidence="1" id="KW-0175">Coiled coil</keyword>
<feature type="region of interest" description="Disordered" evidence="2">
    <location>
        <begin position="22"/>
        <end position="47"/>
    </location>
</feature>
<evidence type="ECO:0000256" key="1">
    <source>
        <dbReference type="SAM" id="Coils"/>
    </source>
</evidence>
<feature type="region of interest" description="Disordered" evidence="2">
    <location>
        <begin position="475"/>
        <end position="567"/>
    </location>
</feature>
<dbReference type="EMBL" id="MU865440">
    <property type="protein sequence ID" value="KAK4223091.1"/>
    <property type="molecule type" value="Genomic_DNA"/>
</dbReference>
<proteinExistence type="predicted"/>
<evidence type="ECO:0008006" key="5">
    <source>
        <dbReference type="Google" id="ProtNLM"/>
    </source>
</evidence>
<feature type="compositionally biased region" description="Basic and acidic residues" evidence="2">
    <location>
        <begin position="151"/>
        <end position="164"/>
    </location>
</feature>
<organism evidence="3 4">
    <name type="scientific">Podospora fimiseda</name>
    <dbReference type="NCBI Taxonomy" id="252190"/>
    <lineage>
        <taxon>Eukaryota</taxon>
        <taxon>Fungi</taxon>
        <taxon>Dikarya</taxon>
        <taxon>Ascomycota</taxon>
        <taxon>Pezizomycotina</taxon>
        <taxon>Sordariomycetes</taxon>
        <taxon>Sordariomycetidae</taxon>
        <taxon>Sordariales</taxon>
        <taxon>Podosporaceae</taxon>
        <taxon>Podospora</taxon>
    </lineage>
</organism>
<feature type="region of interest" description="Disordered" evidence="2">
    <location>
        <begin position="401"/>
        <end position="424"/>
    </location>
</feature>
<protein>
    <recommendedName>
        <fullName evidence="5">LisH domain-containing protein</fullName>
    </recommendedName>
</protein>
<feature type="compositionally biased region" description="Low complexity" evidence="2">
    <location>
        <begin position="664"/>
        <end position="678"/>
    </location>
</feature>
<feature type="compositionally biased region" description="Polar residues" evidence="2">
    <location>
        <begin position="411"/>
        <end position="421"/>
    </location>
</feature>
<accession>A0AAN7BGV9</accession>
<feature type="compositionally biased region" description="Low complexity" evidence="2">
    <location>
        <begin position="295"/>
        <end position="307"/>
    </location>
</feature>
<feature type="compositionally biased region" description="Low complexity" evidence="2">
    <location>
        <begin position="272"/>
        <end position="282"/>
    </location>
</feature>
<evidence type="ECO:0000313" key="3">
    <source>
        <dbReference type="EMBL" id="KAK4223091.1"/>
    </source>
</evidence>
<feature type="compositionally biased region" description="Low complexity" evidence="2">
    <location>
        <begin position="505"/>
        <end position="519"/>
    </location>
</feature>
<feature type="region of interest" description="Disordered" evidence="2">
    <location>
        <begin position="130"/>
        <end position="169"/>
    </location>
</feature>
<feature type="compositionally biased region" description="Gly residues" evidence="2">
    <location>
        <begin position="491"/>
        <end position="504"/>
    </location>
</feature>
<dbReference type="PROSITE" id="PS50896">
    <property type="entry name" value="LISH"/>
    <property type="match status" value="1"/>
</dbReference>
<feature type="compositionally biased region" description="Low complexity" evidence="2">
    <location>
        <begin position="641"/>
        <end position="657"/>
    </location>
</feature>
<feature type="coiled-coil region" evidence="1">
    <location>
        <begin position="56"/>
        <end position="91"/>
    </location>
</feature>
<feature type="compositionally biased region" description="Basic residues" evidence="2">
    <location>
        <begin position="699"/>
        <end position="712"/>
    </location>
</feature>
<evidence type="ECO:0000256" key="2">
    <source>
        <dbReference type="SAM" id="MobiDB-lite"/>
    </source>
</evidence>
<feature type="compositionally biased region" description="Low complexity" evidence="2">
    <location>
        <begin position="596"/>
        <end position="620"/>
    </location>
</feature>
<feature type="compositionally biased region" description="Polar residues" evidence="2">
    <location>
        <begin position="679"/>
        <end position="696"/>
    </location>
</feature>
<evidence type="ECO:0000313" key="4">
    <source>
        <dbReference type="Proteomes" id="UP001301958"/>
    </source>
</evidence>
<dbReference type="AlphaFoldDB" id="A0AAN7BGV9"/>
<sequence length="870" mass="93931">MNNMAGMANMNMAAMGGPGAGPMMINGGMPPQPVQQRLAQQQQVQHQLQQQQAHQQQIAQQQHQQAQQQAQQQQAQQHQAQQQQAQQQQQQQQPQDQRVLLNTYIYEYFLRNEMWDCARAILESGSQLNVKKESPGRGSMGNGINDDAMDTDSKDALDHKRPDGLPEPNMPGCVSESCFLYEWFSLFWSMFSHQKGSGPLQQQVSQYVQHTQQQSRLKQEQQRDMLRQMRPQEYQQQPLHMVKMPNGMIRMPHGSLQRTAMANNTNPQAMQMLQQQKPGQMQRDPSDMDGNRARPGSPASADNAPSPSKRPRLDNNAPFNQNPAVMMGTGRPQGMPGQPQVGLIPDSIRAPLLQNGLNPNTLNPDQLQAFASAPNAQAKSLAMYSANLQQHHGNQMPNKPPMANAVGPQGQGSPMVSQNPGGTDIAQFYNQQDIAGQGNMRQGNGTGQSSAGSNHALQDYQMQLMLLEQQNKKRLMMARQEQETLPPRDGAPGGPGGPNGGGFQGTSPPGGRNGNSPNPAEQMKRNAQQMANAVGIGSPLPDGAQSRSSPNNIGGFIGQPNMEPHNPQFMNIQATQMNGQVRMQGPHGPHPQFPNGQMSQQQMMAQRQQQQAAQQQQQNAQGGGPGMQWQPGGPNGQMSIQGGQPQVQGTPTQTQRSMPPPQAPSAVPAANVVNSRNATSSPQVTTANPPTPSQGNKAAPKKKADGKKKTAAAKKAGANLNTTGSTPVAEIETQQEAPTPATPITPVNPTNFAKNNNVNVNPGQIVQNPGQPIPPPPQAPAVQAPQHPDMFNMDGGIVSPRMAHSNFGSAYTNQQDFPLGFADPASSSDVLNDFDFDSFLHDGTNGEDNGGFNFGDGGFMDDQNVMSAAE</sequence>
<comment type="caution">
    <text evidence="3">The sequence shown here is derived from an EMBL/GenBank/DDBJ whole genome shotgun (WGS) entry which is preliminary data.</text>
</comment>
<dbReference type="Proteomes" id="UP001301958">
    <property type="component" value="Unassembled WGS sequence"/>
</dbReference>
<dbReference type="InterPro" id="IPR006594">
    <property type="entry name" value="LisH"/>
</dbReference>
<feature type="compositionally biased region" description="Polar residues" evidence="2">
    <location>
        <begin position="719"/>
        <end position="737"/>
    </location>
</feature>
<reference evidence="3" key="2">
    <citation type="submission" date="2023-05" db="EMBL/GenBank/DDBJ databases">
        <authorList>
            <consortium name="Lawrence Berkeley National Laboratory"/>
            <person name="Steindorff A."/>
            <person name="Hensen N."/>
            <person name="Bonometti L."/>
            <person name="Westerberg I."/>
            <person name="Brannstrom I.O."/>
            <person name="Guillou S."/>
            <person name="Cros-Aarteil S."/>
            <person name="Calhoun S."/>
            <person name="Haridas S."/>
            <person name="Kuo A."/>
            <person name="Mondo S."/>
            <person name="Pangilinan J."/>
            <person name="Riley R."/>
            <person name="Labutti K."/>
            <person name="Andreopoulos B."/>
            <person name="Lipzen A."/>
            <person name="Chen C."/>
            <person name="Yanf M."/>
            <person name="Daum C."/>
            <person name="Ng V."/>
            <person name="Clum A."/>
            <person name="Ohm R."/>
            <person name="Martin F."/>
            <person name="Silar P."/>
            <person name="Natvig D."/>
            <person name="Lalanne C."/>
            <person name="Gautier V."/>
            <person name="Ament-Velasquez S.L."/>
            <person name="Kruys A."/>
            <person name="Hutchinson M.I."/>
            <person name="Powell A.J."/>
            <person name="Barry K."/>
            <person name="Miller A.N."/>
            <person name="Grigoriev I.V."/>
            <person name="Debuchy R."/>
            <person name="Gladieux P."/>
            <person name="Thoren M.H."/>
            <person name="Johannesson H."/>
        </authorList>
    </citation>
    <scope>NUCLEOTIDE SEQUENCE</scope>
    <source>
        <strain evidence="3">CBS 990.96</strain>
    </source>
</reference>
<feature type="region of interest" description="Disordered" evidence="2">
    <location>
        <begin position="581"/>
        <end position="755"/>
    </location>
</feature>
<dbReference type="SUPFAM" id="SSF81995">
    <property type="entry name" value="beta-sandwich domain of Sec23/24"/>
    <property type="match status" value="1"/>
</dbReference>
<feature type="region of interest" description="Disordered" evidence="2">
    <location>
        <begin position="272"/>
        <end position="337"/>
    </location>
</feature>
<keyword evidence="4" id="KW-1185">Reference proteome</keyword>
<gene>
    <name evidence="3" type="ORF">QBC38DRAFT_59975</name>
</gene>
<reference evidence="3" key="1">
    <citation type="journal article" date="2023" name="Mol. Phylogenet. Evol.">
        <title>Genome-scale phylogeny and comparative genomics of the fungal order Sordariales.</title>
        <authorList>
            <person name="Hensen N."/>
            <person name="Bonometti L."/>
            <person name="Westerberg I."/>
            <person name="Brannstrom I.O."/>
            <person name="Guillou S."/>
            <person name="Cros-Aarteil S."/>
            <person name="Calhoun S."/>
            <person name="Haridas S."/>
            <person name="Kuo A."/>
            <person name="Mondo S."/>
            <person name="Pangilinan J."/>
            <person name="Riley R."/>
            <person name="LaButti K."/>
            <person name="Andreopoulos B."/>
            <person name="Lipzen A."/>
            <person name="Chen C."/>
            <person name="Yan M."/>
            <person name="Daum C."/>
            <person name="Ng V."/>
            <person name="Clum A."/>
            <person name="Steindorff A."/>
            <person name="Ohm R.A."/>
            <person name="Martin F."/>
            <person name="Silar P."/>
            <person name="Natvig D.O."/>
            <person name="Lalanne C."/>
            <person name="Gautier V."/>
            <person name="Ament-Velasquez S.L."/>
            <person name="Kruys A."/>
            <person name="Hutchinson M.I."/>
            <person name="Powell A.J."/>
            <person name="Barry K."/>
            <person name="Miller A.N."/>
            <person name="Grigoriev I.V."/>
            <person name="Debuchy R."/>
            <person name="Gladieux P."/>
            <person name="Hiltunen Thoren M."/>
            <person name="Johannesson H."/>
        </authorList>
    </citation>
    <scope>NUCLEOTIDE SEQUENCE</scope>
    <source>
        <strain evidence="3">CBS 990.96</strain>
    </source>
</reference>